<dbReference type="OrthoDB" id="8447086at2759"/>
<dbReference type="InParanoid" id="A0A2I4CVX1"/>
<reference evidence="4" key="1">
    <citation type="submission" date="2025-08" db="UniProtKB">
        <authorList>
            <consortium name="RefSeq"/>
        </authorList>
    </citation>
    <scope>IDENTIFICATION</scope>
</reference>
<organism evidence="3 4">
    <name type="scientific">Austrofundulus limnaeus</name>
    <name type="common">Annual killifish</name>
    <dbReference type="NCBI Taxonomy" id="52670"/>
    <lineage>
        <taxon>Eukaryota</taxon>
        <taxon>Metazoa</taxon>
        <taxon>Chordata</taxon>
        <taxon>Craniata</taxon>
        <taxon>Vertebrata</taxon>
        <taxon>Euteleostomi</taxon>
        <taxon>Actinopterygii</taxon>
        <taxon>Neopterygii</taxon>
        <taxon>Teleostei</taxon>
        <taxon>Neoteleostei</taxon>
        <taxon>Acanthomorphata</taxon>
        <taxon>Ovalentaria</taxon>
        <taxon>Atherinomorphae</taxon>
        <taxon>Cyprinodontiformes</taxon>
        <taxon>Rivulidae</taxon>
        <taxon>Austrofundulus</taxon>
    </lineage>
</organism>
<dbReference type="Gene3D" id="2.60.40.10">
    <property type="entry name" value="Immunoglobulins"/>
    <property type="match status" value="1"/>
</dbReference>
<sequence>MCVCVRVFLLLHIPAESVRGDTSLLVDPPTCCSSSADGEDPVRPWLDASGSNCSHVGRAPTKPEENKMQKLLFLTLICSLCGTCGVVKSSVTMYEVTENKNLTIRWNTPMKSDVTLMNMMCEFHSDHVKVLYETIQGVPVAADEQFAGRVQFDRKAPKEAEIRLHLSRVTAQDAGSYVCFLVGNYDQNAMRWRLEMTEHFLLNVTSGAELRPDCPTTAEPGSFHPTEGEKSNRIKARYRK</sequence>
<keyword evidence="3" id="KW-1185">Reference proteome</keyword>
<dbReference type="KEGG" id="alim:106532597"/>
<proteinExistence type="predicted"/>
<dbReference type="RefSeq" id="XP_013884156.1">
    <property type="nucleotide sequence ID" value="XM_014028702.1"/>
</dbReference>
<accession>A0A2I4CVX1</accession>
<dbReference type="GeneID" id="106532597"/>
<dbReference type="STRING" id="52670.A0A2I4CVX1"/>
<evidence type="ECO:0000313" key="4">
    <source>
        <dbReference type="RefSeq" id="XP_013884156.1"/>
    </source>
</evidence>
<name>A0A2I4CVX1_AUSLI</name>
<dbReference type="InterPro" id="IPR013783">
    <property type="entry name" value="Ig-like_fold"/>
</dbReference>
<dbReference type="InterPro" id="IPR036179">
    <property type="entry name" value="Ig-like_dom_sf"/>
</dbReference>
<evidence type="ECO:0000256" key="1">
    <source>
        <dbReference type="SAM" id="MobiDB-lite"/>
    </source>
</evidence>
<gene>
    <name evidence="4" type="primary">LOC106532597</name>
</gene>
<dbReference type="AlphaFoldDB" id="A0A2I4CVX1"/>
<evidence type="ECO:0000256" key="2">
    <source>
        <dbReference type="SAM" id="SignalP"/>
    </source>
</evidence>
<evidence type="ECO:0000313" key="3">
    <source>
        <dbReference type="Proteomes" id="UP000192220"/>
    </source>
</evidence>
<feature type="region of interest" description="Disordered" evidence="1">
    <location>
        <begin position="212"/>
        <end position="240"/>
    </location>
</feature>
<feature type="chain" id="PRO_5014174194" evidence="2">
    <location>
        <begin position="21"/>
        <end position="240"/>
    </location>
</feature>
<dbReference type="SUPFAM" id="SSF48726">
    <property type="entry name" value="Immunoglobulin"/>
    <property type="match status" value="1"/>
</dbReference>
<dbReference type="Proteomes" id="UP000192220">
    <property type="component" value="Unplaced"/>
</dbReference>
<protein>
    <submittedName>
        <fullName evidence="4">Uncharacterized protein LOC106532597</fullName>
    </submittedName>
</protein>
<keyword evidence="2" id="KW-0732">Signal</keyword>
<feature type="signal peptide" evidence="2">
    <location>
        <begin position="1"/>
        <end position="20"/>
    </location>
</feature>